<feature type="transmembrane region" description="Helical" evidence="1">
    <location>
        <begin position="37"/>
        <end position="57"/>
    </location>
</feature>
<keyword evidence="3" id="KW-1185">Reference proteome</keyword>
<dbReference type="RefSeq" id="WP_203366839.1">
    <property type="nucleotide sequence ID" value="NZ_WSFT01000039.1"/>
</dbReference>
<evidence type="ECO:0000256" key="1">
    <source>
        <dbReference type="SAM" id="Phobius"/>
    </source>
</evidence>
<proteinExistence type="predicted"/>
<name>A0A942Z9A4_9FIRM</name>
<dbReference type="EMBL" id="WSFT01000039">
    <property type="protein sequence ID" value="MBS4538914.1"/>
    <property type="molecule type" value="Genomic_DNA"/>
</dbReference>
<sequence length="236" mass="27099">MWTPLVVLGSIIVVSSIILWILVKINKIDKKNIIYRLLKFLFIILPGILVIFYYTYLVTDTSVDWFIASWLILILFGGMYLLEFWVEKKNDINYAIVLISILSIYVLANAINVLLLNAINNLEYIFSLGIIGIVTESKRNYGKLTVVAIAFIIVLGIGNFILSDKLDLDSKPIRIAKEYALKKGYDLEKMEELEFSSSKTRKAPIELIFVNEDYSKSVKLEYYKGEIQSFKLENSN</sequence>
<feature type="transmembrane region" description="Helical" evidence="1">
    <location>
        <begin position="6"/>
        <end position="25"/>
    </location>
</feature>
<feature type="transmembrane region" description="Helical" evidence="1">
    <location>
        <begin position="144"/>
        <end position="162"/>
    </location>
</feature>
<feature type="transmembrane region" description="Helical" evidence="1">
    <location>
        <begin position="63"/>
        <end position="82"/>
    </location>
</feature>
<reference evidence="2" key="1">
    <citation type="submission" date="2019-12" db="EMBL/GenBank/DDBJ databases">
        <title>Clostridiaceae gen. nov. sp. nov., isolated from sediment in Xinjiang, China.</title>
        <authorList>
            <person name="Zhang R."/>
        </authorList>
    </citation>
    <scope>NUCLEOTIDE SEQUENCE</scope>
    <source>
        <strain evidence="2">D2Q-11</strain>
    </source>
</reference>
<accession>A0A942Z9A4</accession>
<evidence type="ECO:0000313" key="2">
    <source>
        <dbReference type="EMBL" id="MBS4538914.1"/>
    </source>
</evidence>
<evidence type="ECO:0000313" key="3">
    <source>
        <dbReference type="Proteomes" id="UP000724672"/>
    </source>
</evidence>
<feature type="transmembrane region" description="Helical" evidence="1">
    <location>
        <begin position="94"/>
        <end position="119"/>
    </location>
</feature>
<gene>
    <name evidence="2" type="ORF">GOQ27_10585</name>
</gene>
<organism evidence="2 3">
    <name type="scientific">Anaeromonas frigoriresistens</name>
    <dbReference type="NCBI Taxonomy" id="2683708"/>
    <lineage>
        <taxon>Bacteria</taxon>
        <taxon>Bacillati</taxon>
        <taxon>Bacillota</taxon>
        <taxon>Tissierellia</taxon>
        <taxon>Tissierellales</taxon>
        <taxon>Thermohalobacteraceae</taxon>
        <taxon>Anaeromonas</taxon>
    </lineage>
</organism>
<keyword evidence="1" id="KW-0812">Transmembrane</keyword>
<dbReference type="Proteomes" id="UP000724672">
    <property type="component" value="Unassembled WGS sequence"/>
</dbReference>
<keyword evidence="1" id="KW-1133">Transmembrane helix</keyword>
<dbReference type="AlphaFoldDB" id="A0A942Z9A4"/>
<comment type="caution">
    <text evidence="2">The sequence shown here is derived from an EMBL/GenBank/DDBJ whole genome shotgun (WGS) entry which is preliminary data.</text>
</comment>
<keyword evidence="1" id="KW-0472">Membrane</keyword>
<protein>
    <submittedName>
        <fullName evidence="2">Uncharacterized protein</fullName>
    </submittedName>
</protein>